<comment type="subcellular location">
    <subcellularLocation>
        <location evidence="1">Cell membrane</location>
        <topology evidence="1">Multi-pass membrane protein</topology>
    </subcellularLocation>
</comment>
<sequence length="135" mass="14215">MTPPVPARPGAAKVFFVTGVGTTLEYYDFLSYGTAASLVFGKVFFPAADPLVGTLLAFGAFGTGFLARPLGGILAGHWGDRLGRRRMLMLTVTVTVPLLGVAVLALVVSCVVLLPETAPRRVRGRSSRVPQEVLG</sequence>
<protein>
    <submittedName>
        <fullName evidence="9">MHS family MFS transporter</fullName>
    </submittedName>
</protein>
<evidence type="ECO:0000256" key="5">
    <source>
        <dbReference type="ARBA" id="ARBA00022989"/>
    </source>
</evidence>
<organism evidence="9 10">
    <name type="scientific">Amycolatopsis rhizosphaerae</name>
    <dbReference type="NCBI Taxonomy" id="2053003"/>
    <lineage>
        <taxon>Bacteria</taxon>
        <taxon>Bacillati</taxon>
        <taxon>Actinomycetota</taxon>
        <taxon>Actinomycetes</taxon>
        <taxon>Pseudonocardiales</taxon>
        <taxon>Pseudonocardiaceae</taxon>
        <taxon>Amycolatopsis</taxon>
    </lineage>
</organism>
<feature type="transmembrane region" description="Helical" evidence="7">
    <location>
        <begin position="51"/>
        <end position="75"/>
    </location>
</feature>
<dbReference type="PROSITE" id="PS50850">
    <property type="entry name" value="MFS"/>
    <property type="match status" value="1"/>
</dbReference>
<dbReference type="AlphaFoldDB" id="A0A558D6G7"/>
<dbReference type="GO" id="GO:0005886">
    <property type="term" value="C:plasma membrane"/>
    <property type="evidence" value="ECO:0007669"/>
    <property type="project" value="UniProtKB-SubCell"/>
</dbReference>
<evidence type="ECO:0000313" key="9">
    <source>
        <dbReference type="EMBL" id="TVT56609.1"/>
    </source>
</evidence>
<keyword evidence="3" id="KW-1003">Cell membrane</keyword>
<dbReference type="PANTHER" id="PTHR43045:SF1">
    <property type="entry name" value="SHIKIMATE TRANSPORTER"/>
    <property type="match status" value="1"/>
</dbReference>
<dbReference type="GO" id="GO:0022857">
    <property type="term" value="F:transmembrane transporter activity"/>
    <property type="evidence" value="ECO:0007669"/>
    <property type="project" value="InterPro"/>
</dbReference>
<dbReference type="RefSeq" id="WP_144586724.1">
    <property type="nucleotide sequence ID" value="NZ_VJWX01000051.1"/>
</dbReference>
<feature type="domain" description="Major facilitator superfamily (MFS) profile" evidence="8">
    <location>
        <begin position="14"/>
        <end position="135"/>
    </location>
</feature>
<dbReference type="Proteomes" id="UP000320011">
    <property type="component" value="Unassembled WGS sequence"/>
</dbReference>
<reference evidence="9 10" key="2">
    <citation type="submission" date="2019-08" db="EMBL/GenBank/DDBJ databases">
        <title>Amycolatopsis acidicola sp. nov., isolated from peat swamp forest soil.</title>
        <authorList>
            <person name="Srisuk N."/>
        </authorList>
    </citation>
    <scope>NUCLEOTIDE SEQUENCE [LARGE SCALE GENOMIC DNA]</scope>
    <source>
        <strain evidence="9 10">TBRC 6029</strain>
    </source>
</reference>
<gene>
    <name evidence="9" type="ORF">FNH05_08215</name>
</gene>
<evidence type="ECO:0000256" key="2">
    <source>
        <dbReference type="ARBA" id="ARBA00022448"/>
    </source>
</evidence>
<keyword evidence="4 7" id="KW-0812">Transmembrane</keyword>
<keyword evidence="5 7" id="KW-1133">Transmembrane helix</keyword>
<evidence type="ECO:0000256" key="1">
    <source>
        <dbReference type="ARBA" id="ARBA00004651"/>
    </source>
</evidence>
<dbReference type="PANTHER" id="PTHR43045">
    <property type="entry name" value="SHIKIMATE TRANSPORTER"/>
    <property type="match status" value="1"/>
</dbReference>
<reference evidence="9 10" key="1">
    <citation type="submission" date="2019-07" db="EMBL/GenBank/DDBJ databases">
        <authorList>
            <person name="Duangmal K."/>
            <person name="Teo W.F.A."/>
        </authorList>
    </citation>
    <scope>NUCLEOTIDE SEQUENCE [LARGE SCALE GENOMIC DNA]</scope>
    <source>
        <strain evidence="9 10">TBRC 6029</strain>
    </source>
</reference>
<dbReference type="EMBL" id="VJWX01000051">
    <property type="protein sequence ID" value="TVT56609.1"/>
    <property type="molecule type" value="Genomic_DNA"/>
</dbReference>
<proteinExistence type="predicted"/>
<evidence type="ECO:0000256" key="3">
    <source>
        <dbReference type="ARBA" id="ARBA00022475"/>
    </source>
</evidence>
<evidence type="ECO:0000256" key="4">
    <source>
        <dbReference type="ARBA" id="ARBA00022692"/>
    </source>
</evidence>
<comment type="caution">
    <text evidence="9">The sequence shown here is derived from an EMBL/GenBank/DDBJ whole genome shotgun (WGS) entry which is preliminary data.</text>
</comment>
<dbReference type="Gene3D" id="1.20.1250.20">
    <property type="entry name" value="MFS general substrate transporter like domains"/>
    <property type="match status" value="1"/>
</dbReference>
<name>A0A558D6G7_9PSEU</name>
<evidence type="ECO:0000256" key="6">
    <source>
        <dbReference type="ARBA" id="ARBA00023136"/>
    </source>
</evidence>
<keyword evidence="6 7" id="KW-0472">Membrane</keyword>
<evidence type="ECO:0000259" key="8">
    <source>
        <dbReference type="PROSITE" id="PS50850"/>
    </source>
</evidence>
<evidence type="ECO:0000256" key="7">
    <source>
        <dbReference type="SAM" id="Phobius"/>
    </source>
</evidence>
<dbReference type="OrthoDB" id="8953821at2"/>
<evidence type="ECO:0000313" key="10">
    <source>
        <dbReference type="Proteomes" id="UP000320011"/>
    </source>
</evidence>
<dbReference type="InterPro" id="IPR020846">
    <property type="entry name" value="MFS_dom"/>
</dbReference>
<keyword evidence="2" id="KW-0813">Transport</keyword>
<feature type="transmembrane region" description="Helical" evidence="7">
    <location>
        <begin position="87"/>
        <end position="114"/>
    </location>
</feature>
<keyword evidence="10" id="KW-1185">Reference proteome</keyword>
<dbReference type="SUPFAM" id="SSF103473">
    <property type="entry name" value="MFS general substrate transporter"/>
    <property type="match status" value="1"/>
</dbReference>
<accession>A0A558D6G7</accession>
<dbReference type="InterPro" id="IPR036259">
    <property type="entry name" value="MFS_trans_sf"/>
</dbReference>